<organism evidence="1">
    <name type="scientific">marine sediment metagenome</name>
    <dbReference type="NCBI Taxonomy" id="412755"/>
    <lineage>
        <taxon>unclassified sequences</taxon>
        <taxon>metagenomes</taxon>
        <taxon>ecological metagenomes</taxon>
    </lineage>
</organism>
<gene>
    <name evidence="1" type="ORF">LCGC14_2397320</name>
</gene>
<comment type="caution">
    <text evidence="1">The sequence shown here is derived from an EMBL/GenBank/DDBJ whole genome shotgun (WGS) entry which is preliminary data.</text>
</comment>
<name>A0A0F9BWG0_9ZZZZ</name>
<dbReference type="Gene3D" id="2.60.40.10">
    <property type="entry name" value="Immunoglobulins"/>
    <property type="match status" value="1"/>
</dbReference>
<dbReference type="EMBL" id="LAZR01035908">
    <property type="protein sequence ID" value="KKL26235.1"/>
    <property type="molecule type" value="Genomic_DNA"/>
</dbReference>
<proteinExistence type="predicted"/>
<protein>
    <recommendedName>
        <fullName evidence="2">Abnormal spindle-like microcephaly-associated protein ASH domain-containing protein</fullName>
    </recommendedName>
</protein>
<dbReference type="AlphaFoldDB" id="A0A0F9BWG0"/>
<accession>A0A0F9BWG0</accession>
<reference evidence="1" key="1">
    <citation type="journal article" date="2015" name="Nature">
        <title>Complex archaea that bridge the gap between prokaryotes and eukaryotes.</title>
        <authorList>
            <person name="Spang A."/>
            <person name="Saw J.H."/>
            <person name="Jorgensen S.L."/>
            <person name="Zaremba-Niedzwiedzka K."/>
            <person name="Martijn J."/>
            <person name="Lind A.E."/>
            <person name="van Eijk R."/>
            <person name="Schleper C."/>
            <person name="Guy L."/>
            <person name="Ettema T.J."/>
        </authorList>
    </citation>
    <scope>NUCLEOTIDE SEQUENCE</scope>
</reference>
<evidence type="ECO:0008006" key="2">
    <source>
        <dbReference type="Google" id="ProtNLM"/>
    </source>
</evidence>
<dbReference type="InterPro" id="IPR013783">
    <property type="entry name" value="Ig-like_fold"/>
</dbReference>
<dbReference type="GO" id="GO:0005929">
    <property type="term" value="C:cilium"/>
    <property type="evidence" value="ECO:0007669"/>
    <property type="project" value="UniProtKB-SubCell"/>
</dbReference>
<feature type="non-terminal residue" evidence="1">
    <location>
        <position position="536"/>
    </location>
</feature>
<feature type="non-terminal residue" evidence="1">
    <location>
        <position position="1"/>
    </location>
</feature>
<sequence length="536" mass="56670">NYTNVVTEDVAADLPVKQPLMSLSPQEIIGDAIAGASTFTKEITITNNGNAALNDIQIAISGENSADFAVNNFPETVAPTESVTFEVIFTPTTIGPKYASLMVTATDVDPMTIDLNGLGKIGTGGDNEPSLQWVLDTQLGQGAIAIGDSNPATNKIDLSNGQTYNNLLGDELDIQRFERAGSGEVTLEVLSAFGPEDNDPVTAFGWYTSGDATSVNEIFTVGNSSGNGQTLNPTINGATTFDPGIASFGFYSRWPYFDNRILFSEDALNIFSGAIPHHVRVYKLPREENAYIIATEEHISGFDYQDIVVIARNIKPAGEAVAGCNPISTLACDELEIALPYSLSFTGNEGGLSNTGFTMADNPSARIAADGAISYPQVPGYEPGRISFSNGRMILRAANGLAFAKNGTGTGTSTDVNSQINTLGVGIDAGAGGNLSLKTTLVSPYSDASLNYEQAGLWFGLNEDNYAKLVVINGSSIQLLTEVDAVSDSDEQSVEIDGIQKRIQALAEGLQPPEQPTAEDLASIQRAESTILDMQI</sequence>
<dbReference type="GO" id="GO:0005737">
    <property type="term" value="C:cytoplasm"/>
    <property type="evidence" value="ECO:0007669"/>
    <property type="project" value="UniProtKB-SubCell"/>
</dbReference>
<evidence type="ECO:0000313" key="1">
    <source>
        <dbReference type="EMBL" id="KKL26235.1"/>
    </source>
</evidence>
<dbReference type="NCBIfam" id="NF012200">
    <property type="entry name" value="choice_anch_D"/>
    <property type="match status" value="1"/>
</dbReference>